<dbReference type="Proteomes" id="UP001595990">
    <property type="component" value="Unassembled WGS sequence"/>
</dbReference>
<proteinExistence type="predicted"/>
<gene>
    <name evidence="2" type="ORF">ACFPEN_30885</name>
</gene>
<keyword evidence="1" id="KW-0175">Coiled coil</keyword>
<protein>
    <recommendedName>
        <fullName evidence="4">HTH HARE-type domain-containing protein</fullName>
    </recommendedName>
</protein>
<feature type="coiled-coil region" evidence="1">
    <location>
        <begin position="26"/>
        <end position="53"/>
    </location>
</feature>
<keyword evidence="3" id="KW-1185">Reference proteome</keyword>
<evidence type="ECO:0000256" key="1">
    <source>
        <dbReference type="SAM" id="Coils"/>
    </source>
</evidence>
<organism evidence="2 3">
    <name type="scientific">Streptomyces ehimensis</name>
    <dbReference type="NCBI Taxonomy" id="68195"/>
    <lineage>
        <taxon>Bacteria</taxon>
        <taxon>Bacillati</taxon>
        <taxon>Actinomycetota</taxon>
        <taxon>Actinomycetes</taxon>
        <taxon>Kitasatosporales</taxon>
        <taxon>Streptomycetaceae</taxon>
        <taxon>Streptomyces</taxon>
    </lineage>
</organism>
<evidence type="ECO:0000313" key="2">
    <source>
        <dbReference type="EMBL" id="MFC4517306.1"/>
    </source>
</evidence>
<accession>A0ABV9BTI8</accession>
<evidence type="ECO:0000313" key="3">
    <source>
        <dbReference type="Proteomes" id="UP001595990"/>
    </source>
</evidence>
<sequence length="155" mass="16580">MAGLVEELRAASQEDGMRVGLATVALEEAERALAGARLRAEATSDALSALEERLKVLTPPPPGQDEARRAEEGATVDELILGFLAGREKAPTWEIVEHVRGIRPDADPGKVSPRLTQLKKADRIVHVTTGWWRIARTADGKSAGAEDAGEEGARP</sequence>
<name>A0ABV9BTI8_9ACTN</name>
<dbReference type="EMBL" id="JBHSFS010000019">
    <property type="protein sequence ID" value="MFC4517306.1"/>
    <property type="molecule type" value="Genomic_DNA"/>
</dbReference>
<comment type="caution">
    <text evidence="2">The sequence shown here is derived from an EMBL/GenBank/DDBJ whole genome shotgun (WGS) entry which is preliminary data.</text>
</comment>
<dbReference type="RefSeq" id="WP_417924001.1">
    <property type="nucleotide sequence ID" value="NZ_JBHSFS010000019.1"/>
</dbReference>
<evidence type="ECO:0008006" key="4">
    <source>
        <dbReference type="Google" id="ProtNLM"/>
    </source>
</evidence>
<reference evidence="3" key="1">
    <citation type="journal article" date="2019" name="Int. J. Syst. Evol. Microbiol.">
        <title>The Global Catalogue of Microorganisms (GCM) 10K type strain sequencing project: providing services to taxonomists for standard genome sequencing and annotation.</title>
        <authorList>
            <consortium name="The Broad Institute Genomics Platform"/>
            <consortium name="The Broad Institute Genome Sequencing Center for Infectious Disease"/>
            <person name="Wu L."/>
            <person name="Ma J."/>
        </authorList>
    </citation>
    <scope>NUCLEOTIDE SEQUENCE [LARGE SCALE GENOMIC DNA]</scope>
    <source>
        <strain evidence="3">CECT 8064</strain>
    </source>
</reference>